<dbReference type="Gene3D" id="2.30.110.10">
    <property type="entry name" value="Electron Transport, Fmn-binding Protein, Chain A"/>
    <property type="match status" value="1"/>
</dbReference>
<sequence length="46" mass="5044">MSCRVLTQGDSGSHRIFVGRIEEARLAPGGALVHARSRFHRLQAAQ</sequence>
<dbReference type="InterPro" id="IPR012349">
    <property type="entry name" value="Split_barrel_FMN-bd"/>
</dbReference>
<dbReference type="AlphaFoldDB" id="A0A6L6HP16"/>
<name>A0A6L6HP16_9RHOB</name>
<organism evidence="1 2">
    <name type="scientific">Paracoccus lichenicola</name>
    <dbReference type="NCBI Taxonomy" id="2665644"/>
    <lineage>
        <taxon>Bacteria</taxon>
        <taxon>Pseudomonadati</taxon>
        <taxon>Pseudomonadota</taxon>
        <taxon>Alphaproteobacteria</taxon>
        <taxon>Rhodobacterales</taxon>
        <taxon>Paracoccaceae</taxon>
        <taxon>Paracoccus</taxon>
    </lineage>
</organism>
<reference evidence="1 2" key="1">
    <citation type="submission" date="2019-11" db="EMBL/GenBank/DDBJ databases">
        <authorList>
            <person name="Lang L."/>
        </authorList>
    </citation>
    <scope>NUCLEOTIDE SEQUENCE [LARGE SCALE GENOMIC DNA]</scope>
    <source>
        <strain evidence="1 2">YIM 132242</strain>
    </source>
</reference>
<gene>
    <name evidence="1" type="ORF">GIY56_05865</name>
</gene>
<dbReference type="SUPFAM" id="SSF50475">
    <property type="entry name" value="FMN-binding split barrel"/>
    <property type="match status" value="1"/>
</dbReference>
<protein>
    <submittedName>
        <fullName evidence="1">Uncharacterized protein</fullName>
    </submittedName>
</protein>
<proteinExistence type="predicted"/>
<evidence type="ECO:0000313" key="2">
    <source>
        <dbReference type="Proteomes" id="UP000481417"/>
    </source>
</evidence>
<dbReference type="Proteomes" id="UP000481417">
    <property type="component" value="Unassembled WGS sequence"/>
</dbReference>
<evidence type="ECO:0000313" key="1">
    <source>
        <dbReference type="EMBL" id="MTD99804.1"/>
    </source>
</evidence>
<keyword evidence="2" id="KW-1185">Reference proteome</keyword>
<dbReference type="EMBL" id="WMBT01000002">
    <property type="protein sequence ID" value="MTD99804.1"/>
    <property type="molecule type" value="Genomic_DNA"/>
</dbReference>
<comment type="caution">
    <text evidence="1">The sequence shown here is derived from an EMBL/GenBank/DDBJ whole genome shotgun (WGS) entry which is preliminary data.</text>
</comment>
<accession>A0A6L6HP16</accession>